<reference evidence="3" key="2">
    <citation type="journal article" date="2017" name="Nat. Plants">
        <title>The Aegilops tauschii genome reveals multiple impacts of transposons.</title>
        <authorList>
            <person name="Zhao G."/>
            <person name="Zou C."/>
            <person name="Li K."/>
            <person name="Wang K."/>
            <person name="Li T."/>
            <person name="Gao L."/>
            <person name="Zhang X."/>
            <person name="Wang H."/>
            <person name="Yang Z."/>
            <person name="Liu X."/>
            <person name="Jiang W."/>
            <person name="Mao L."/>
            <person name="Kong X."/>
            <person name="Jiao Y."/>
            <person name="Jia J."/>
        </authorList>
    </citation>
    <scope>NUCLEOTIDE SEQUENCE [LARGE SCALE GENOMIC DNA]</scope>
    <source>
        <strain evidence="3">cv. AL8/78</strain>
    </source>
</reference>
<protein>
    <submittedName>
        <fullName evidence="2">Uncharacterized protein</fullName>
    </submittedName>
</protein>
<feature type="compositionally biased region" description="Basic residues" evidence="1">
    <location>
        <begin position="108"/>
        <end position="121"/>
    </location>
</feature>
<feature type="compositionally biased region" description="Pro residues" evidence="1">
    <location>
        <begin position="19"/>
        <end position="30"/>
    </location>
</feature>
<name>A0A453EB98_AEGTS</name>
<proteinExistence type="predicted"/>
<evidence type="ECO:0000256" key="1">
    <source>
        <dbReference type="SAM" id="MobiDB-lite"/>
    </source>
</evidence>
<dbReference type="Gramene" id="AET3Gv20281900.1">
    <property type="protein sequence ID" value="AET3Gv20281900.1"/>
    <property type="gene ID" value="AET3Gv20281900"/>
</dbReference>
<sequence>PSLLAISPSHSSLSSLPPRTRPPFLSPPASLPSRCSVPPSLVRSTSAPFSLRLRVFLPSFSAVSRFVFLFPERRRRWGGGVVARREIQGDLARSASVLGARGRGEARWRRRSRSSRPRRAPPARCRPAATAPPAPAPTTSRKEVPTVSPSPLGFPLLCSLAD</sequence>
<keyword evidence="3" id="KW-1185">Reference proteome</keyword>
<reference evidence="2" key="3">
    <citation type="journal article" date="2017" name="Nature">
        <title>Genome sequence of the progenitor of the wheat D genome Aegilops tauschii.</title>
        <authorList>
            <person name="Luo M.C."/>
            <person name="Gu Y.Q."/>
            <person name="Puiu D."/>
            <person name="Wang H."/>
            <person name="Twardziok S.O."/>
            <person name="Deal K.R."/>
            <person name="Huo N."/>
            <person name="Zhu T."/>
            <person name="Wang L."/>
            <person name="Wang Y."/>
            <person name="McGuire P.E."/>
            <person name="Liu S."/>
            <person name="Long H."/>
            <person name="Ramasamy R.K."/>
            <person name="Rodriguez J.C."/>
            <person name="Van S.L."/>
            <person name="Yuan L."/>
            <person name="Wang Z."/>
            <person name="Xia Z."/>
            <person name="Xiao L."/>
            <person name="Anderson O.D."/>
            <person name="Ouyang S."/>
            <person name="Liang Y."/>
            <person name="Zimin A.V."/>
            <person name="Pertea G."/>
            <person name="Qi P."/>
            <person name="Bennetzen J.L."/>
            <person name="Dai X."/>
            <person name="Dawson M.W."/>
            <person name="Muller H.G."/>
            <person name="Kugler K."/>
            <person name="Rivarola-Duarte L."/>
            <person name="Spannagl M."/>
            <person name="Mayer K.F.X."/>
            <person name="Lu F.H."/>
            <person name="Bevan M.W."/>
            <person name="Leroy P."/>
            <person name="Li P."/>
            <person name="You F.M."/>
            <person name="Sun Q."/>
            <person name="Liu Z."/>
            <person name="Lyons E."/>
            <person name="Wicker T."/>
            <person name="Salzberg S.L."/>
            <person name="Devos K.M."/>
            <person name="Dvorak J."/>
        </authorList>
    </citation>
    <scope>NUCLEOTIDE SEQUENCE [LARGE SCALE GENOMIC DNA]</scope>
    <source>
        <strain evidence="2">cv. AL8/78</strain>
    </source>
</reference>
<dbReference type="EnsemblPlants" id="AET3Gv20281900.1">
    <property type="protein sequence ID" value="AET3Gv20281900.1"/>
    <property type="gene ID" value="AET3Gv20281900"/>
</dbReference>
<evidence type="ECO:0000313" key="3">
    <source>
        <dbReference type="Proteomes" id="UP000015105"/>
    </source>
</evidence>
<feature type="region of interest" description="Disordered" evidence="1">
    <location>
        <begin position="101"/>
        <end position="154"/>
    </location>
</feature>
<dbReference type="AlphaFoldDB" id="A0A453EB98"/>
<reference evidence="2" key="4">
    <citation type="submission" date="2019-03" db="UniProtKB">
        <authorList>
            <consortium name="EnsemblPlants"/>
        </authorList>
    </citation>
    <scope>IDENTIFICATION</scope>
</reference>
<organism evidence="2 3">
    <name type="scientific">Aegilops tauschii subsp. strangulata</name>
    <name type="common">Goatgrass</name>
    <dbReference type="NCBI Taxonomy" id="200361"/>
    <lineage>
        <taxon>Eukaryota</taxon>
        <taxon>Viridiplantae</taxon>
        <taxon>Streptophyta</taxon>
        <taxon>Embryophyta</taxon>
        <taxon>Tracheophyta</taxon>
        <taxon>Spermatophyta</taxon>
        <taxon>Magnoliopsida</taxon>
        <taxon>Liliopsida</taxon>
        <taxon>Poales</taxon>
        <taxon>Poaceae</taxon>
        <taxon>BOP clade</taxon>
        <taxon>Pooideae</taxon>
        <taxon>Triticodae</taxon>
        <taxon>Triticeae</taxon>
        <taxon>Triticinae</taxon>
        <taxon>Aegilops</taxon>
    </lineage>
</organism>
<dbReference type="Proteomes" id="UP000015105">
    <property type="component" value="Chromosome 3D"/>
</dbReference>
<feature type="compositionally biased region" description="Low complexity" evidence="1">
    <location>
        <begin position="1"/>
        <end position="18"/>
    </location>
</feature>
<accession>A0A453EB98</accession>
<evidence type="ECO:0000313" key="2">
    <source>
        <dbReference type="EnsemblPlants" id="AET3Gv20281900.1"/>
    </source>
</evidence>
<reference evidence="2" key="5">
    <citation type="journal article" date="2021" name="G3 (Bethesda)">
        <title>Aegilops tauschii genome assembly Aet v5.0 features greater sequence contiguity and improved annotation.</title>
        <authorList>
            <person name="Wang L."/>
            <person name="Zhu T."/>
            <person name="Rodriguez J.C."/>
            <person name="Deal K.R."/>
            <person name="Dubcovsky J."/>
            <person name="McGuire P.E."/>
            <person name="Lux T."/>
            <person name="Spannagl M."/>
            <person name="Mayer K.F.X."/>
            <person name="Baldrich P."/>
            <person name="Meyers B.C."/>
            <person name="Huo N."/>
            <person name="Gu Y.Q."/>
            <person name="Zhou H."/>
            <person name="Devos K.M."/>
            <person name="Bennetzen J.L."/>
            <person name="Unver T."/>
            <person name="Budak H."/>
            <person name="Gulick P.J."/>
            <person name="Galiba G."/>
            <person name="Kalapos B."/>
            <person name="Nelson D.R."/>
            <person name="Li P."/>
            <person name="You F.M."/>
            <person name="Luo M.C."/>
            <person name="Dvorak J."/>
        </authorList>
    </citation>
    <scope>NUCLEOTIDE SEQUENCE [LARGE SCALE GENOMIC DNA]</scope>
    <source>
        <strain evidence="2">cv. AL8/78</strain>
    </source>
</reference>
<feature type="region of interest" description="Disordered" evidence="1">
    <location>
        <begin position="1"/>
        <end position="30"/>
    </location>
</feature>
<reference evidence="3" key="1">
    <citation type="journal article" date="2014" name="Science">
        <title>Ancient hybridizations among the ancestral genomes of bread wheat.</title>
        <authorList>
            <consortium name="International Wheat Genome Sequencing Consortium,"/>
            <person name="Marcussen T."/>
            <person name="Sandve S.R."/>
            <person name="Heier L."/>
            <person name="Spannagl M."/>
            <person name="Pfeifer M."/>
            <person name="Jakobsen K.S."/>
            <person name="Wulff B.B."/>
            <person name="Steuernagel B."/>
            <person name="Mayer K.F."/>
            <person name="Olsen O.A."/>
        </authorList>
    </citation>
    <scope>NUCLEOTIDE SEQUENCE [LARGE SCALE GENOMIC DNA]</scope>
    <source>
        <strain evidence="3">cv. AL8/78</strain>
    </source>
</reference>